<evidence type="ECO:0000256" key="4">
    <source>
        <dbReference type="ARBA" id="ARBA00022737"/>
    </source>
</evidence>
<dbReference type="Proteomes" id="UP001054945">
    <property type="component" value="Unassembled WGS sequence"/>
</dbReference>
<dbReference type="AlphaFoldDB" id="A0AAV4XRK0"/>
<feature type="domain" description="Ig-like" evidence="6">
    <location>
        <begin position="342"/>
        <end position="426"/>
    </location>
</feature>
<dbReference type="SMART" id="SM00408">
    <property type="entry name" value="IGc2"/>
    <property type="match status" value="1"/>
</dbReference>
<dbReference type="SMART" id="SM00409">
    <property type="entry name" value="IG"/>
    <property type="match status" value="1"/>
</dbReference>
<dbReference type="Pfam" id="PF19030">
    <property type="entry name" value="TSP1_ADAMTS"/>
    <property type="match status" value="3"/>
</dbReference>
<feature type="region of interest" description="Disordered" evidence="5">
    <location>
        <begin position="445"/>
        <end position="499"/>
    </location>
</feature>
<evidence type="ECO:0000256" key="2">
    <source>
        <dbReference type="ARBA" id="ARBA00022525"/>
    </source>
</evidence>
<dbReference type="InterPro" id="IPR013098">
    <property type="entry name" value="Ig_I-set"/>
</dbReference>
<dbReference type="InterPro" id="IPR050439">
    <property type="entry name" value="ADAMTS_ADAMTS-like"/>
</dbReference>
<dbReference type="Gene3D" id="2.60.40.10">
    <property type="entry name" value="Immunoglobulins"/>
    <property type="match status" value="1"/>
</dbReference>
<evidence type="ECO:0000313" key="8">
    <source>
        <dbReference type="Proteomes" id="UP001054945"/>
    </source>
</evidence>
<comment type="subcellular location">
    <subcellularLocation>
        <location evidence="1">Secreted</location>
    </subcellularLocation>
</comment>
<dbReference type="Pfam" id="PF07679">
    <property type="entry name" value="I-set"/>
    <property type="match status" value="1"/>
</dbReference>
<reference evidence="7 8" key="1">
    <citation type="submission" date="2021-06" db="EMBL/GenBank/DDBJ databases">
        <title>Caerostris extrusa draft genome.</title>
        <authorList>
            <person name="Kono N."/>
            <person name="Arakawa K."/>
        </authorList>
    </citation>
    <scope>NUCLEOTIDE SEQUENCE [LARGE SCALE GENOMIC DNA]</scope>
</reference>
<evidence type="ECO:0000313" key="7">
    <source>
        <dbReference type="EMBL" id="GIY96524.1"/>
    </source>
</evidence>
<protein>
    <submittedName>
        <fullName evidence="7">ADAMTS-like protein 1</fullName>
    </submittedName>
</protein>
<dbReference type="InterPro" id="IPR036383">
    <property type="entry name" value="TSP1_rpt_sf"/>
</dbReference>
<sequence length="702" mass="79433">MKLYSGEHIFKGSQEDAPPRQPYWSSWPKKITDVSIEPSYVVGEWGPCSTTCGQGFRNRTVNCKIFLEFSRTIATIHDYECPGTKPVSIESCYPRPCSFDLNKPEERKKYKTHVGIEVTYSWRLNGFTPCSATCKAARQFQNSDDSGVNQNPTEFVYCIHSYQIVRGTQESIIQCVRDHDQAVVKATQCDITKNLKPKPNFVMTILVLLDFSPCSKPCGGGEMTRKVQCIHEVLRGPASTLVVSNDNCPQPPPLEKQFCNVFECPSRWKVDPWSKCSKSCGGGEKVRKVRCMKEKAFGQVVELAPSQCSKHRPKTQKVCNTKPCPMGNDIVPSHGSYVQQRPQKTVFLKVGGKAVVFAGTNLKIRCPSRNTNKTGILWYKDNRQIESTKRLKVSMKGALRIRKASMKDSGKYTCESGHSKEDIFITVKPLPPVITKIDEERTVENLQPTLTVTQDRTSEEKYSHEKSRPYVPPETKHHDPYSNNNNQNRNVHKPKVDLGNSVEDTIEDNRRQYHYKPSLTNNEGSHQDFSNKEKPFSTEGTVIEFSTLGRIPLYIQARNTEKPQVHPMPTIKPVDSDELVPHRAHDFDKDRQRLKSKTYGGTTSEEKLPNQVLPPPRYGDTWKQTYDGAQRAKNKYKEIQFDRNDLVSDQEELNVGTPHGGKGFPGVESGAASLHGTSHIKNLLMKPTIPGHHPRRQQWPGT</sequence>
<dbReference type="InterPro" id="IPR013783">
    <property type="entry name" value="Ig-like_fold"/>
</dbReference>
<dbReference type="GO" id="GO:0005576">
    <property type="term" value="C:extracellular region"/>
    <property type="evidence" value="ECO:0007669"/>
    <property type="project" value="UniProtKB-SubCell"/>
</dbReference>
<dbReference type="InterPro" id="IPR000884">
    <property type="entry name" value="TSP1_rpt"/>
</dbReference>
<gene>
    <name evidence="7" type="primary">X975_02705</name>
    <name evidence="7" type="ORF">CEXT_667541</name>
</gene>
<dbReference type="SUPFAM" id="SSF82895">
    <property type="entry name" value="TSP-1 type 1 repeat"/>
    <property type="match status" value="3"/>
</dbReference>
<evidence type="ECO:0000256" key="5">
    <source>
        <dbReference type="SAM" id="MobiDB-lite"/>
    </source>
</evidence>
<dbReference type="PANTHER" id="PTHR13723">
    <property type="entry name" value="ADAMTS A DISINTEGRIN AND METALLOPROTEASE WITH THROMBOSPONDIN MOTIFS PROTEASE"/>
    <property type="match status" value="1"/>
</dbReference>
<proteinExistence type="predicted"/>
<keyword evidence="3" id="KW-0732">Signal</keyword>
<dbReference type="GO" id="GO:0006508">
    <property type="term" value="P:proteolysis"/>
    <property type="evidence" value="ECO:0007669"/>
    <property type="project" value="TreeGrafter"/>
</dbReference>
<evidence type="ECO:0000259" key="6">
    <source>
        <dbReference type="PROSITE" id="PS50835"/>
    </source>
</evidence>
<dbReference type="GO" id="GO:0031012">
    <property type="term" value="C:extracellular matrix"/>
    <property type="evidence" value="ECO:0007669"/>
    <property type="project" value="TreeGrafter"/>
</dbReference>
<feature type="compositionally biased region" description="Polar residues" evidence="5">
    <location>
        <begin position="445"/>
        <end position="455"/>
    </location>
</feature>
<organism evidence="7 8">
    <name type="scientific">Caerostris extrusa</name>
    <name type="common">Bark spider</name>
    <name type="synonym">Caerostris bankana</name>
    <dbReference type="NCBI Taxonomy" id="172846"/>
    <lineage>
        <taxon>Eukaryota</taxon>
        <taxon>Metazoa</taxon>
        <taxon>Ecdysozoa</taxon>
        <taxon>Arthropoda</taxon>
        <taxon>Chelicerata</taxon>
        <taxon>Arachnida</taxon>
        <taxon>Araneae</taxon>
        <taxon>Araneomorphae</taxon>
        <taxon>Entelegynae</taxon>
        <taxon>Araneoidea</taxon>
        <taxon>Araneidae</taxon>
        <taxon>Caerostris</taxon>
    </lineage>
</organism>
<dbReference type="InterPro" id="IPR036179">
    <property type="entry name" value="Ig-like_dom_sf"/>
</dbReference>
<dbReference type="EMBL" id="BPLR01018058">
    <property type="protein sequence ID" value="GIY96524.1"/>
    <property type="molecule type" value="Genomic_DNA"/>
</dbReference>
<evidence type="ECO:0000256" key="1">
    <source>
        <dbReference type="ARBA" id="ARBA00004613"/>
    </source>
</evidence>
<keyword evidence="4" id="KW-0677">Repeat</keyword>
<name>A0AAV4XRK0_CAEEX</name>
<dbReference type="PROSITE" id="PS50092">
    <property type="entry name" value="TSP1"/>
    <property type="match status" value="3"/>
</dbReference>
<dbReference type="SUPFAM" id="SSF48726">
    <property type="entry name" value="Immunoglobulin"/>
    <property type="match status" value="1"/>
</dbReference>
<dbReference type="InterPro" id="IPR007110">
    <property type="entry name" value="Ig-like_dom"/>
</dbReference>
<dbReference type="InterPro" id="IPR003598">
    <property type="entry name" value="Ig_sub2"/>
</dbReference>
<comment type="caution">
    <text evidence="7">The sequence shown here is derived from an EMBL/GenBank/DDBJ whole genome shotgun (WGS) entry which is preliminary data.</text>
</comment>
<dbReference type="GO" id="GO:0004222">
    <property type="term" value="F:metalloendopeptidase activity"/>
    <property type="evidence" value="ECO:0007669"/>
    <property type="project" value="TreeGrafter"/>
</dbReference>
<keyword evidence="8" id="KW-1185">Reference proteome</keyword>
<accession>A0AAV4XRK0</accession>
<dbReference type="CDD" id="cd00096">
    <property type="entry name" value="Ig"/>
    <property type="match status" value="1"/>
</dbReference>
<evidence type="ECO:0000256" key="3">
    <source>
        <dbReference type="ARBA" id="ARBA00022729"/>
    </source>
</evidence>
<feature type="region of interest" description="Disordered" evidence="5">
    <location>
        <begin position="591"/>
        <end position="619"/>
    </location>
</feature>
<dbReference type="PROSITE" id="PS50835">
    <property type="entry name" value="IG_LIKE"/>
    <property type="match status" value="1"/>
</dbReference>
<dbReference type="SMART" id="SM00209">
    <property type="entry name" value="TSP1"/>
    <property type="match status" value="3"/>
</dbReference>
<dbReference type="GO" id="GO:0030198">
    <property type="term" value="P:extracellular matrix organization"/>
    <property type="evidence" value="ECO:0007669"/>
    <property type="project" value="TreeGrafter"/>
</dbReference>
<dbReference type="FunFam" id="2.20.100.10:FF:000005">
    <property type="entry name" value="ADAM metallopeptidase with thrombospondin type 1 motif 9"/>
    <property type="match status" value="1"/>
</dbReference>
<feature type="compositionally biased region" description="Basic and acidic residues" evidence="5">
    <location>
        <begin position="456"/>
        <end position="480"/>
    </location>
</feature>
<dbReference type="PANTHER" id="PTHR13723:SF281">
    <property type="entry name" value="PAPILIN"/>
    <property type="match status" value="1"/>
</dbReference>
<dbReference type="InterPro" id="IPR003599">
    <property type="entry name" value="Ig_sub"/>
</dbReference>
<keyword evidence="2" id="KW-0964">Secreted</keyword>
<dbReference type="Gene3D" id="2.20.100.10">
    <property type="entry name" value="Thrombospondin type-1 (TSP1) repeat"/>
    <property type="match status" value="3"/>
</dbReference>